<comment type="caution">
    <text evidence="2">The sequence shown here is derived from an EMBL/GenBank/DDBJ whole genome shotgun (WGS) entry which is preliminary data.</text>
</comment>
<sequence>MSSNVKFKAAGAERGTKADTTRSPAGGSSDPRIRQSYQRR</sequence>
<gene>
    <name evidence="2" type="ORF">FRUB_02266</name>
</gene>
<keyword evidence="3" id="KW-1185">Reference proteome</keyword>
<accession>A0A225DXM7</accession>
<organism evidence="2 3">
    <name type="scientific">Fimbriiglobus ruber</name>
    <dbReference type="NCBI Taxonomy" id="1908690"/>
    <lineage>
        <taxon>Bacteria</taxon>
        <taxon>Pseudomonadati</taxon>
        <taxon>Planctomycetota</taxon>
        <taxon>Planctomycetia</taxon>
        <taxon>Gemmatales</taxon>
        <taxon>Gemmataceae</taxon>
        <taxon>Fimbriiglobus</taxon>
    </lineage>
</organism>
<dbReference type="Proteomes" id="UP000214646">
    <property type="component" value="Unassembled WGS sequence"/>
</dbReference>
<feature type="region of interest" description="Disordered" evidence="1">
    <location>
        <begin position="1"/>
        <end position="40"/>
    </location>
</feature>
<evidence type="ECO:0000313" key="3">
    <source>
        <dbReference type="Proteomes" id="UP000214646"/>
    </source>
</evidence>
<dbReference type="AlphaFoldDB" id="A0A225DXM7"/>
<reference evidence="3" key="1">
    <citation type="submission" date="2017-06" db="EMBL/GenBank/DDBJ databases">
        <title>Genome analysis of Fimbriiglobus ruber SP5, the first member of the order Planctomycetales with confirmed chitinolytic capability.</title>
        <authorList>
            <person name="Ravin N.V."/>
            <person name="Rakitin A.L."/>
            <person name="Ivanova A.A."/>
            <person name="Beletsky A.V."/>
            <person name="Kulichevskaya I.S."/>
            <person name="Mardanov A.V."/>
            <person name="Dedysh S.N."/>
        </authorList>
    </citation>
    <scope>NUCLEOTIDE SEQUENCE [LARGE SCALE GENOMIC DNA]</scope>
    <source>
        <strain evidence="3">SP5</strain>
    </source>
</reference>
<name>A0A225DXM7_9BACT</name>
<dbReference type="EMBL" id="NIDE01000003">
    <property type="protein sequence ID" value="OWK44334.1"/>
    <property type="molecule type" value="Genomic_DNA"/>
</dbReference>
<evidence type="ECO:0000256" key="1">
    <source>
        <dbReference type="SAM" id="MobiDB-lite"/>
    </source>
</evidence>
<protein>
    <submittedName>
        <fullName evidence="2">Uncharacterized protein</fullName>
    </submittedName>
</protein>
<proteinExistence type="predicted"/>
<evidence type="ECO:0000313" key="2">
    <source>
        <dbReference type="EMBL" id="OWK44334.1"/>
    </source>
</evidence>